<feature type="transmembrane region" description="Helical" evidence="7">
    <location>
        <begin position="459"/>
        <end position="481"/>
    </location>
</feature>
<dbReference type="PANTHER" id="PTHR43266:SF2">
    <property type="entry name" value="MAJOR FACILITATOR SUPERFAMILY (MFS) PROFILE DOMAIN-CONTAINING PROTEIN"/>
    <property type="match status" value="1"/>
</dbReference>
<organism evidence="8 9">
    <name type="scientific">Symbiochloris irregularis</name>
    <dbReference type="NCBI Taxonomy" id="706552"/>
    <lineage>
        <taxon>Eukaryota</taxon>
        <taxon>Viridiplantae</taxon>
        <taxon>Chlorophyta</taxon>
        <taxon>core chlorophytes</taxon>
        <taxon>Trebouxiophyceae</taxon>
        <taxon>Trebouxiales</taxon>
        <taxon>Trebouxiaceae</taxon>
        <taxon>Symbiochloris</taxon>
    </lineage>
</organism>
<evidence type="ECO:0000256" key="4">
    <source>
        <dbReference type="ARBA" id="ARBA00022692"/>
    </source>
</evidence>
<evidence type="ECO:0000256" key="7">
    <source>
        <dbReference type="SAM" id="Phobius"/>
    </source>
</evidence>
<dbReference type="SUPFAM" id="SSF103473">
    <property type="entry name" value="MFS general substrate transporter"/>
    <property type="match status" value="1"/>
</dbReference>
<accession>A0AAW1PZU8</accession>
<keyword evidence="5 7" id="KW-1133">Transmembrane helix</keyword>
<dbReference type="GO" id="GO:0005886">
    <property type="term" value="C:plasma membrane"/>
    <property type="evidence" value="ECO:0007669"/>
    <property type="project" value="UniProtKB-SubCell"/>
</dbReference>
<keyword evidence="6 7" id="KW-0472">Membrane</keyword>
<dbReference type="GO" id="GO:0022857">
    <property type="term" value="F:transmembrane transporter activity"/>
    <property type="evidence" value="ECO:0007669"/>
    <property type="project" value="InterPro"/>
</dbReference>
<keyword evidence="2" id="KW-0813">Transport</keyword>
<evidence type="ECO:0000256" key="5">
    <source>
        <dbReference type="ARBA" id="ARBA00022989"/>
    </source>
</evidence>
<sequence length="550" mass="60027">MEEGERQRSDMAAYLKLFTGNSIFRLMLLGEVVNNLGSWLNYIATLTLVERLDKSKLHLSFVLLVRFLPYFFWAPVAGIVADRRRRDWTMVITCAAPALVVSCLALIHRAQDLWVLYVLLFIQFSLGAFYDPARRALMPQVVPPEQLHLATTMDSWSWSLMSAFGASIGGFVASRLGSSAAYLLDALSYVLAALFALAIVGRVPGPGEPPLWRQSQKLFHKSSDTLESPAAEALHSKLPFIELLPVKSRMSDAMVTQVNLAVADEDSPHDSSIPAAESSAGQVAALQTERTGAVAAVGGWGVVLEGFREELGAMREGWAYMTFPGNRGIAALALLKGTSACVWMAADVLNVLYAAMPRMQTLGNEQLTLGFIFAGVGVGCFCGPIMFNWITTPEVVPMLRTCVWAFALMCTAWLGLIVATNIWVVIISTAVRSLGSATVYVYSTLMLQVQVPNALQGRVFAIEMAFSTVAQIAAGIFPGIAMDDLHLSVQSTAACVTVNAAVMFVFWLLVYMCYFKRGADKKGSYELLDQQELGGLSANELLEKRPFQQD</sequence>
<feature type="transmembrane region" description="Helical" evidence="7">
    <location>
        <begin position="113"/>
        <end position="130"/>
    </location>
</feature>
<feature type="transmembrane region" description="Helical" evidence="7">
    <location>
        <begin position="402"/>
        <end position="424"/>
    </location>
</feature>
<evidence type="ECO:0000313" key="9">
    <source>
        <dbReference type="Proteomes" id="UP001465755"/>
    </source>
</evidence>
<name>A0AAW1PZU8_9CHLO</name>
<evidence type="ECO:0000256" key="1">
    <source>
        <dbReference type="ARBA" id="ARBA00004651"/>
    </source>
</evidence>
<evidence type="ECO:0000256" key="6">
    <source>
        <dbReference type="ARBA" id="ARBA00023136"/>
    </source>
</evidence>
<feature type="transmembrane region" description="Helical" evidence="7">
    <location>
        <begin position="367"/>
        <end position="390"/>
    </location>
</feature>
<evidence type="ECO:0000313" key="8">
    <source>
        <dbReference type="EMBL" id="KAK9815139.1"/>
    </source>
</evidence>
<evidence type="ECO:0000256" key="2">
    <source>
        <dbReference type="ARBA" id="ARBA00022448"/>
    </source>
</evidence>
<feature type="transmembrane region" description="Helical" evidence="7">
    <location>
        <begin position="88"/>
        <end position="107"/>
    </location>
</feature>
<dbReference type="CDD" id="cd06173">
    <property type="entry name" value="MFS_MefA_like"/>
    <property type="match status" value="1"/>
</dbReference>
<dbReference type="EMBL" id="JALJOQ010000001">
    <property type="protein sequence ID" value="KAK9815139.1"/>
    <property type="molecule type" value="Genomic_DNA"/>
</dbReference>
<dbReference type="InterPro" id="IPR011701">
    <property type="entry name" value="MFS"/>
</dbReference>
<dbReference type="PANTHER" id="PTHR43266">
    <property type="entry name" value="MACROLIDE-EFFLUX PROTEIN"/>
    <property type="match status" value="1"/>
</dbReference>
<comment type="caution">
    <text evidence="8">The sequence shown here is derived from an EMBL/GenBank/DDBJ whole genome shotgun (WGS) entry which is preliminary data.</text>
</comment>
<feature type="transmembrane region" description="Helical" evidence="7">
    <location>
        <begin position="156"/>
        <end position="174"/>
    </location>
</feature>
<keyword evidence="9" id="KW-1185">Reference proteome</keyword>
<reference evidence="8 9" key="1">
    <citation type="journal article" date="2024" name="Nat. Commun.">
        <title>Phylogenomics reveals the evolutionary origins of lichenization in chlorophyte algae.</title>
        <authorList>
            <person name="Puginier C."/>
            <person name="Libourel C."/>
            <person name="Otte J."/>
            <person name="Skaloud P."/>
            <person name="Haon M."/>
            <person name="Grisel S."/>
            <person name="Petersen M."/>
            <person name="Berrin J.G."/>
            <person name="Delaux P.M."/>
            <person name="Dal Grande F."/>
            <person name="Keller J."/>
        </authorList>
    </citation>
    <scope>NUCLEOTIDE SEQUENCE [LARGE SCALE GENOMIC DNA]</scope>
    <source>
        <strain evidence="8 9">SAG 2036</strain>
    </source>
</reference>
<protein>
    <submittedName>
        <fullName evidence="8">Uncharacterized protein</fullName>
    </submittedName>
</protein>
<dbReference type="Proteomes" id="UP001465755">
    <property type="component" value="Unassembled WGS sequence"/>
</dbReference>
<dbReference type="InterPro" id="IPR036259">
    <property type="entry name" value="MFS_trans_sf"/>
</dbReference>
<proteinExistence type="predicted"/>
<gene>
    <name evidence="8" type="ORF">WJX73_008625</name>
</gene>
<feature type="transmembrane region" description="Helical" evidence="7">
    <location>
        <begin position="487"/>
        <end position="514"/>
    </location>
</feature>
<comment type="subcellular location">
    <subcellularLocation>
        <location evidence="1">Cell membrane</location>
        <topology evidence="1">Multi-pass membrane protein</topology>
    </subcellularLocation>
</comment>
<dbReference type="Gene3D" id="1.20.1250.20">
    <property type="entry name" value="MFS general substrate transporter like domains"/>
    <property type="match status" value="2"/>
</dbReference>
<dbReference type="AlphaFoldDB" id="A0AAW1PZU8"/>
<feature type="transmembrane region" description="Helical" evidence="7">
    <location>
        <begin position="57"/>
        <end position="81"/>
    </location>
</feature>
<dbReference type="Pfam" id="PF07690">
    <property type="entry name" value="MFS_1"/>
    <property type="match status" value="1"/>
</dbReference>
<keyword evidence="4 7" id="KW-0812">Transmembrane</keyword>
<feature type="transmembrane region" description="Helical" evidence="7">
    <location>
        <begin position="180"/>
        <end position="200"/>
    </location>
</feature>
<keyword evidence="3" id="KW-1003">Cell membrane</keyword>
<evidence type="ECO:0000256" key="3">
    <source>
        <dbReference type="ARBA" id="ARBA00022475"/>
    </source>
</evidence>